<sequence length="589" mass="59721">MTSPMSELAELFAATGVPAAQVARVTSRLGDSAAARLREDPWRLLLVPGVGPGQADGFARRVLGPEATPGDERRCRALVTHLLMNAARAGHTATPLPDVLAELAKLRVPDPPRAVEAALDEAAVMAFIEEPDEAEDFDDMADFGAAGAPDGEPPEPPQTLAPARYGLAEEAVAEGVVRLAATAEPLLDEPALEAAPAGPAGGHGAAVTAAVRYGVSVVTGSPADVEPAITALAGAAAAGGRRVAVATATALATAAVTVPAGTTVEPLHRLLDAREVEGGIAFARGEQAPLDFDLVIVQEASALDVELAAALVEACADGTHLVLCGDPAVLPPVGPGRVLADLAESETVPVVSVNAAEDPATGAEGGAVRRLAAAVGRGELPEVDSPEREVVVVAASGDGEAVHRAVQLVIDSIPRALGIPVEDVQVVTPAWSGDAGAAALNRALKDRLNPGPGEHAGFDVGDRVVVYGALAQAPTGETGVVTAADERELEVAFAAGPVTVPVPLLPRLRHGWAITAAQAHGTRWPAVVAVLPAEAAGQLSRPMVVTAFTRARRHLSVVQAAGPALARAVGSPDTPGSRRRTRLVGLLRG</sequence>
<protein>
    <submittedName>
        <fullName evidence="3">AAA family ATPase</fullName>
    </submittedName>
</protein>
<keyword evidence="4" id="KW-1185">Reference proteome</keyword>
<comment type="caution">
    <text evidence="3">The sequence shown here is derived from an EMBL/GenBank/DDBJ whole genome shotgun (WGS) entry which is preliminary data.</text>
</comment>
<feature type="domain" description="ATP-dependent RecD2 DNA helicase-like helix-hairpin-helix" evidence="2">
    <location>
        <begin position="5"/>
        <end position="92"/>
    </location>
</feature>
<evidence type="ECO:0000256" key="1">
    <source>
        <dbReference type="SAM" id="MobiDB-lite"/>
    </source>
</evidence>
<dbReference type="InterPro" id="IPR027417">
    <property type="entry name" value="P-loop_NTPase"/>
</dbReference>
<dbReference type="SUPFAM" id="SSF52540">
    <property type="entry name" value="P-loop containing nucleoside triphosphate hydrolases"/>
    <property type="match status" value="2"/>
</dbReference>
<evidence type="ECO:0000313" key="4">
    <source>
        <dbReference type="Proteomes" id="UP000805614"/>
    </source>
</evidence>
<dbReference type="Gene3D" id="2.30.30.940">
    <property type="match status" value="1"/>
</dbReference>
<evidence type="ECO:0000313" key="3">
    <source>
        <dbReference type="EMBL" id="MBC6467623.1"/>
    </source>
</evidence>
<evidence type="ECO:0000259" key="2">
    <source>
        <dbReference type="Pfam" id="PF14490"/>
    </source>
</evidence>
<proteinExistence type="predicted"/>
<dbReference type="Pfam" id="PF13604">
    <property type="entry name" value="AAA_30"/>
    <property type="match status" value="1"/>
</dbReference>
<dbReference type="Pfam" id="PF14490">
    <property type="entry name" value="HHH_RecD2"/>
    <property type="match status" value="1"/>
</dbReference>
<name>A0ABR7LTA1_9ACTN</name>
<feature type="region of interest" description="Disordered" evidence="1">
    <location>
        <begin position="141"/>
        <end position="161"/>
    </location>
</feature>
<accession>A0ABR7LTA1</accession>
<dbReference type="EMBL" id="JABVEC010000014">
    <property type="protein sequence ID" value="MBC6467623.1"/>
    <property type="molecule type" value="Genomic_DNA"/>
</dbReference>
<dbReference type="Gene3D" id="3.40.50.300">
    <property type="entry name" value="P-loop containing nucleotide triphosphate hydrolases"/>
    <property type="match status" value="2"/>
</dbReference>
<dbReference type="Gene3D" id="1.10.10.2220">
    <property type="match status" value="1"/>
</dbReference>
<reference evidence="3 4" key="1">
    <citation type="submission" date="2020-06" db="EMBL/GenBank/DDBJ databases">
        <title>Actinomadura xiongansis sp. nov., isolated from soil of Baiyangdian.</title>
        <authorList>
            <person name="Zhang X."/>
        </authorList>
    </citation>
    <scope>NUCLEOTIDE SEQUENCE [LARGE SCALE GENOMIC DNA]</scope>
    <source>
        <strain evidence="3 4">HBUM206468</strain>
    </source>
</reference>
<organism evidence="3 4">
    <name type="scientific">Actinomadura alba</name>
    <dbReference type="NCBI Taxonomy" id="406431"/>
    <lineage>
        <taxon>Bacteria</taxon>
        <taxon>Bacillati</taxon>
        <taxon>Actinomycetota</taxon>
        <taxon>Actinomycetes</taxon>
        <taxon>Streptosporangiales</taxon>
        <taxon>Thermomonosporaceae</taxon>
        <taxon>Actinomadura</taxon>
    </lineage>
</organism>
<dbReference type="InterPro" id="IPR029493">
    <property type="entry name" value="RecD2-like_HHH"/>
</dbReference>
<gene>
    <name evidence="3" type="ORF">HKK74_19300</name>
</gene>
<dbReference type="Proteomes" id="UP000805614">
    <property type="component" value="Unassembled WGS sequence"/>
</dbReference>